<dbReference type="InterPro" id="IPR000160">
    <property type="entry name" value="GGDEF_dom"/>
</dbReference>
<dbReference type="CDD" id="cd06225">
    <property type="entry name" value="HAMP"/>
    <property type="match status" value="1"/>
</dbReference>
<feature type="domain" description="HAMP" evidence="3">
    <location>
        <begin position="309"/>
        <end position="364"/>
    </location>
</feature>
<dbReference type="RefSeq" id="WP_125137430.1">
    <property type="nucleotide sequence ID" value="NZ_LR130778.1"/>
</dbReference>
<feature type="domain" description="GGDEF" evidence="4">
    <location>
        <begin position="532"/>
        <end position="664"/>
    </location>
</feature>
<dbReference type="CDD" id="cd01949">
    <property type="entry name" value="GGDEF"/>
    <property type="match status" value="1"/>
</dbReference>
<dbReference type="InterPro" id="IPR052155">
    <property type="entry name" value="Biofilm_reg_signaling"/>
</dbReference>
<dbReference type="SUPFAM" id="SSF55073">
    <property type="entry name" value="Nucleotide cyclase"/>
    <property type="match status" value="1"/>
</dbReference>
<dbReference type="OrthoDB" id="9762141at2"/>
<proteinExistence type="predicted"/>
<accession>A0A3P7PDX0</accession>
<dbReference type="PROSITE" id="PS50885">
    <property type="entry name" value="HAMP"/>
    <property type="match status" value="1"/>
</dbReference>
<dbReference type="CDD" id="cd01948">
    <property type="entry name" value="EAL"/>
    <property type="match status" value="1"/>
</dbReference>
<dbReference type="InterPro" id="IPR003660">
    <property type="entry name" value="HAMP_dom"/>
</dbReference>
<evidence type="ECO:0000259" key="4">
    <source>
        <dbReference type="PROSITE" id="PS50887"/>
    </source>
</evidence>
<dbReference type="EMBL" id="LR130778">
    <property type="protein sequence ID" value="VDN48273.1"/>
    <property type="molecule type" value="Genomic_DNA"/>
</dbReference>
<dbReference type="PROSITE" id="PS50887">
    <property type="entry name" value="GGDEF"/>
    <property type="match status" value="1"/>
</dbReference>
<dbReference type="NCBIfam" id="TIGR00229">
    <property type="entry name" value="sensory_box"/>
    <property type="match status" value="1"/>
</dbReference>
<dbReference type="SMART" id="SM00267">
    <property type="entry name" value="GGDEF"/>
    <property type="match status" value="1"/>
</dbReference>
<dbReference type="Gene3D" id="3.30.70.270">
    <property type="match status" value="1"/>
</dbReference>
<protein>
    <recommendedName>
        <fullName evidence="7">Sensor domain-containing phosphodiesterase</fullName>
    </recommendedName>
</protein>
<dbReference type="PROSITE" id="PS50883">
    <property type="entry name" value="EAL"/>
    <property type="match status" value="1"/>
</dbReference>
<dbReference type="InterPro" id="IPR029787">
    <property type="entry name" value="Nucleotide_cyclase"/>
</dbReference>
<gene>
    <name evidence="5" type="ORF">PATL70BA_2378</name>
</gene>
<dbReference type="KEGG" id="cbar:PATL70BA_2378"/>
<dbReference type="SMART" id="SM00091">
    <property type="entry name" value="PAS"/>
    <property type="match status" value="1"/>
</dbReference>
<dbReference type="Pfam" id="PF13188">
    <property type="entry name" value="PAS_8"/>
    <property type="match status" value="1"/>
</dbReference>
<reference evidence="5 6" key="1">
    <citation type="submission" date="2018-09" db="EMBL/GenBank/DDBJ databases">
        <authorList>
            <person name="Postec A."/>
        </authorList>
    </citation>
    <scope>NUCLEOTIDE SEQUENCE [LARGE SCALE GENOMIC DNA]</scope>
    <source>
        <strain evidence="5">70B-A</strain>
    </source>
</reference>
<keyword evidence="6" id="KW-1185">Reference proteome</keyword>
<dbReference type="GO" id="GO:0016020">
    <property type="term" value="C:membrane"/>
    <property type="evidence" value="ECO:0007669"/>
    <property type="project" value="InterPro"/>
</dbReference>
<dbReference type="PROSITE" id="PS50112">
    <property type="entry name" value="PAS"/>
    <property type="match status" value="1"/>
</dbReference>
<sequence>MFKNLKMQILFLFLLISVISLILFGAFTQYFGSRLLTASTLERSEFAVLAMKHEFEKGIDESYKVINVLEFTLLDYLKNNPPKDKDDIDLLMDWLEPTIRQQAQSQNQSKTAYIYMNPELYNYAIDIYYADQDGNGIVTRQSTLPNDYFASGPNALDDKSWWFGPIETQGDFWTQPYDWVLDNGETIRFISITRPIYYEGELFAVIGTDLAYEIIEKRVQDYAEYNLGTSFLLNTQGETMIPNNSLISRELFDEDHLLFTSELSNGWTLGMSTSKKQIYAPLWRFQQLLLIIGLAVMLCVSILSLWFSKSVTAPLKLIEHVINTAQGNLYAIDLPESLGKRKDEIGALARALDQMNRQLQTDLMTIEFKNLALNKEQSKRKNIETRLQLITKTLEHSDNGIFITDENYRILYTNKTFHSITGYQDQNLDLDLLTAGIHLTDKQKHILTTKGLLQGEFEQKRLGDMLYPMQLYITRIVDEATYYLGLFKDISEQKIKDQHLNYLRFYDFATQLPNKVLFQEKIDVLLQTNTESSYVCLLINIDNFRILNGLIGTEACDQLIKQFSDRLLQYEHPHDLIARTEGDEFGVFYQLDLDEIILNHLTFLKRHLTKPYLLNDELHYITVSFGFSCSPENGATAEKLHKNASIALNHAKNNGKNQIVKYEDAFESISAENYELLKHMRFALEQNELYLHFQPQINVHSKHVVGVEALLRWKHNDQLISPAQFIPLAEQTRLIIPIGEFVLKEAFKLAEDFYKSNTSIVVAVNISAVQLKWDFLFAQVMRLKQVYTFPNAFIEFEVTESLLITNEDEAIDVIKELKRMGFLITIDDFGTGYASLSYLKRFPFERIKIDRNFIKDYPQTDDGSIAKLIINLAKNLNIEIVAEGIETLDQLEFLKQHDCNIIQGFYFSKPLSKEDLFAYIHKLSLSNT</sequence>
<evidence type="ECO:0000313" key="5">
    <source>
        <dbReference type="EMBL" id="VDN48273.1"/>
    </source>
</evidence>
<dbReference type="InterPro" id="IPR000014">
    <property type="entry name" value="PAS"/>
</dbReference>
<dbReference type="Gene3D" id="6.10.340.10">
    <property type="match status" value="1"/>
</dbReference>
<dbReference type="SUPFAM" id="SSF141868">
    <property type="entry name" value="EAL domain-like"/>
    <property type="match status" value="1"/>
</dbReference>
<dbReference type="SMART" id="SM00052">
    <property type="entry name" value="EAL"/>
    <property type="match status" value="1"/>
</dbReference>
<dbReference type="InterPro" id="IPR043128">
    <property type="entry name" value="Rev_trsase/Diguanyl_cyclase"/>
</dbReference>
<evidence type="ECO:0000259" key="1">
    <source>
        <dbReference type="PROSITE" id="PS50112"/>
    </source>
</evidence>
<dbReference type="PANTHER" id="PTHR44757:SF2">
    <property type="entry name" value="BIOFILM ARCHITECTURE MAINTENANCE PROTEIN MBAA"/>
    <property type="match status" value="1"/>
</dbReference>
<evidence type="ECO:0000313" key="6">
    <source>
        <dbReference type="Proteomes" id="UP000279029"/>
    </source>
</evidence>
<dbReference type="CDD" id="cd12913">
    <property type="entry name" value="PDC1_MCP_like"/>
    <property type="match status" value="1"/>
</dbReference>
<name>A0A3P7PDX0_9FIRM</name>
<dbReference type="Pfam" id="PF22673">
    <property type="entry name" value="MCP-like_PDC_1"/>
    <property type="match status" value="1"/>
</dbReference>
<dbReference type="Pfam" id="PF00990">
    <property type="entry name" value="GGDEF"/>
    <property type="match status" value="1"/>
</dbReference>
<dbReference type="Proteomes" id="UP000279029">
    <property type="component" value="Chromosome"/>
</dbReference>
<feature type="domain" description="EAL" evidence="2">
    <location>
        <begin position="673"/>
        <end position="924"/>
    </location>
</feature>
<dbReference type="AlphaFoldDB" id="A0A3P7PDX0"/>
<dbReference type="InterPro" id="IPR001633">
    <property type="entry name" value="EAL_dom"/>
</dbReference>
<evidence type="ECO:0000259" key="2">
    <source>
        <dbReference type="PROSITE" id="PS50883"/>
    </source>
</evidence>
<evidence type="ECO:0008006" key="7">
    <source>
        <dbReference type="Google" id="ProtNLM"/>
    </source>
</evidence>
<dbReference type="PANTHER" id="PTHR44757">
    <property type="entry name" value="DIGUANYLATE CYCLASE DGCP"/>
    <property type="match status" value="1"/>
</dbReference>
<dbReference type="InterPro" id="IPR035919">
    <property type="entry name" value="EAL_sf"/>
</dbReference>
<organism evidence="5 6">
    <name type="scientific">Petrocella atlantisensis</name>
    <dbReference type="NCBI Taxonomy" id="2173034"/>
    <lineage>
        <taxon>Bacteria</taxon>
        <taxon>Bacillati</taxon>
        <taxon>Bacillota</taxon>
        <taxon>Clostridia</taxon>
        <taxon>Lachnospirales</taxon>
        <taxon>Vallitaleaceae</taxon>
        <taxon>Petrocella</taxon>
    </lineage>
</organism>
<evidence type="ECO:0000259" key="3">
    <source>
        <dbReference type="PROSITE" id="PS50885"/>
    </source>
</evidence>
<dbReference type="NCBIfam" id="TIGR00254">
    <property type="entry name" value="GGDEF"/>
    <property type="match status" value="1"/>
</dbReference>
<feature type="domain" description="PAS" evidence="1">
    <location>
        <begin position="386"/>
        <end position="428"/>
    </location>
</feature>
<dbReference type="GO" id="GO:0007165">
    <property type="term" value="P:signal transduction"/>
    <property type="evidence" value="ECO:0007669"/>
    <property type="project" value="InterPro"/>
</dbReference>
<dbReference type="SUPFAM" id="SSF55785">
    <property type="entry name" value="PYP-like sensor domain (PAS domain)"/>
    <property type="match status" value="1"/>
</dbReference>
<dbReference type="Gene3D" id="3.20.20.450">
    <property type="entry name" value="EAL domain"/>
    <property type="match status" value="1"/>
</dbReference>
<dbReference type="Pfam" id="PF00563">
    <property type="entry name" value="EAL"/>
    <property type="match status" value="1"/>
</dbReference>
<dbReference type="InterPro" id="IPR035965">
    <property type="entry name" value="PAS-like_dom_sf"/>
</dbReference>
<dbReference type="Gene3D" id="3.30.450.20">
    <property type="entry name" value="PAS domain"/>
    <property type="match status" value="2"/>
</dbReference>